<proteinExistence type="predicted"/>
<organism evidence="2 5">
    <name type="scientific">Helicobacter typhlonius</name>
    <dbReference type="NCBI Taxonomy" id="76936"/>
    <lineage>
        <taxon>Bacteria</taxon>
        <taxon>Pseudomonadati</taxon>
        <taxon>Campylobacterota</taxon>
        <taxon>Epsilonproteobacteria</taxon>
        <taxon>Campylobacterales</taxon>
        <taxon>Helicobacteraceae</taxon>
        <taxon>Helicobacter</taxon>
    </lineage>
</organism>
<dbReference type="STRING" id="76936.BN2458_PEG1116"/>
<dbReference type="GeneID" id="78151330"/>
<dbReference type="InterPro" id="IPR036388">
    <property type="entry name" value="WH-like_DNA-bd_sf"/>
</dbReference>
<dbReference type="Pfam" id="PF00027">
    <property type="entry name" value="cNMP_binding"/>
    <property type="match status" value="1"/>
</dbReference>
<reference evidence="3 4" key="1">
    <citation type="journal article" date="2014" name="Genome Announc.">
        <title>Draft genome sequences of eight enterohepatic helicobacter species isolated from both laboratory and wild rodents.</title>
        <authorList>
            <person name="Sheh A."/>
            <person name="Shen Z."/>
            <person name="Fox J.G."/>
        </authorList>
    </citation>
    <scope>NUCLEOTIDE SEQUENCE [LARGE SCALE GENOMIC DNA]</scope>
    <source>
        <strain evidence="3 4">MIT 98-6810</strain>
    </source>
</reference>
<name>A0A099UET2_9HELI</name>
<accession>A0A099UET2</accession>
<reference evidence="5" key="3">
    <citation type="submission" date="2015-11" db="EMBL/GenBank/DDBJ databases">
        <authorList>
            <person name="Anvar S.Y."/>
        </authorList>
    </citation>
    <scope>NUCLEOTIDE SEQUENCE [LARGE SCALE GENOMIC DNA]</scope>
</reference>
<dbReference type="Proteomes" id="UP000029925">
    <property type="component" value="Unassembled WGS sequence"/>
</dbReference>
<feature type="domain" description="Cyclic nucleotide-binding" evidence="1">
    <location>
        <begin position="11"/>
        <end position="135"/>
    </location>
</feature>
<dbReference type="Gene3D" id="1.10.10.10">
    <property type="entry name" value="Winged helix-like DNA-binding domain superfamily/Winged helix DNA-binding domain"/>
    <property type="match status" value="1"/>
</dbReference>
<dbReference type="Proteomes" id="UP000064525">
    <property type="component" value="Chromosome I"/>
</dbReference>
<reference evidence="2" key="2">
    <citation type="submission" date="2015-11" db="EMBL/GenBank/DDBJ databases">
        <authorList>
            <person name="Zhang Y."/>
            <person name="Guo Z."/>
        </authorList>
    </citation>
    <scope>NUCLEOTIDE SEQUENCE</scope>
    <source>
        <strain evidence="2">1</strain>
    </source>
</reference>
<evidence type="ECO:0000259" key="1">
    <source>
        <dbReference type="PROSITE" id="PS50042"/>
    </source>
</evidence>
<evidence type="ECO:0000313" key="3">
    <source>
        <dbReference type="EMBL" id="TLD78713.1"/>
    </source>
</evidence>
<keyword evidence="4" id="KW-1185">Reference proteome</keyword>
<evidence type="ECO:0000313" key="5">
    <source>
        <dbReference type="Proteomes" id="UP000064525"/>
    </source>
</evidence>
<dbReference type="SMART" id="SM00100">
    <property type="entry name" value="cNMP"/>
    <property type="match status" value="1"/>
</dbReference>
<dbReference type="SUPFAM" id="SSF46785">
    <property type="entry name" value="Winged helix' DNA-binding domain"/>
    <property type="match status" value="1"/>
</dbReference>
<dbReference type="RefSeq" id="WP_034325726.1">
    <property type="nucleotide sequence ID" value="NZ_CAJTQN010000003.1"/>
</dbReference>
<dbReference type="OrthoDB" id="5338728at2"/>
<dbReference type="SUPFAM" id="SSF51206">
    <property type="entry name" value="cAMP-binding domain-like"/>
    <property type="match status" value="1"/>
</dbReference>
<dbReference type="CDD" id="cd00038">
    <property type="entry name" value="CAP_ED"/>
    <property type="match status" value="1"/>
</dbReference>
<dbReference type="KEGG" id="hty:BN2458_PEG1116"/>
<dbReference type="InterPro" id="IPR036390">
    <property type="entry name" value="WH_DNA-bd_sf"/>
</dbReference>
<evidence type="ECO:0000313" key="2">
    <source>
        <dbReference type="EMBL" id="CUU40001.1"/>
    </source>
</evidence>
<protein>
    <submittedName>
        <fullName evidence="3">Crp/Fnr family transcriptional regulator</fullName>
    </submittedName>
    <submittedName>
        <fullName evidence="2">Transcriptional regulator, Crp/Fnr family</fullName>
    </submittedName>
</protein>
<gene>
    <name evidence="2" type="ORF">BN2458_PEG1116</name>
    <name evidence="3" type="ORF">LS75_005270</name>
</gene>
<dbReference type="PROSITE" id="PS50042">
    <property type="entry name" value="CNMP_BINDING_3"/>
    <property type="match status" value="1"/>
</dbReference>
<evidence type="ECO:0000313" key="4">
    <source>
        <dbReference type="Proteomes" id="UP000029925"/>
    </source>
</evidence>
<dbReference type="InterPro" id="IPR014710">
    <property type="entry name" value="RmlC-like_jellyroll"/>
</dbReference>
<dbReference type="PATRIC" id="fig|76936.10.peg.1091"/>
<dbReference type="Gene3D" id="2.60.120.10">
    <property type="entry name" value="Jelly Rolls"/>
    <property type="match status" value="1"/>
</dbReference>
<dbReference type="InterPro" id="IPR018490">
    <property type="entry name" value="cNMP-bd_dom_sf"/>
</dbReference>
<dbReference type="EMBL" id="LN907858">
    <property type="protein sequence ID" value="CUU40001.1"/>
    <property type="molecule type" value="Genomic_DNA"/>
</dbReference>
<sequence length="220" mass="25476">MKRKALSLIGVFAHLSEKSIESLEAISKLHYLKRNGVLHYEGERIEHACFLARGKVELYKMNKNDNEMFLCYVDSESAGTRMINAFGAFVPYVAAANVRALESSEIVMLELTKLHQLVLSDIEISNALMSEFMDKLIVFKNFVNFKEMNDSTSRVAYFLRHRLSYFNQNQRQMIARELNIQTESLSRILQKMFQQDVVAKNEHNEIYIKDSALFAKLYGE</sequence>
<dbReference type="EMBL" id="JRPF02000004">
    <property type="protein sequence ID" value="TLD78713.1"/>
    <property type="molecule type" value="Genomic_DNA"/>
</dbReference>
<dbReference type="InterPro" id="IPR000595">
    <property type="entry name" value="cNMP-bd_dom"/>
</dbReference>
<dbReference type="AlphaFoldDB" id="A0A099UET2"/>